<dbReference type="InterPro" id="IPR021958">
    <property type="entry name" value="DUF3575"/>
</dbReference>
<evidence type="ECO:0000313" key="1">
    <source>
        <dbReference type="EMBL" id="RHL40861.1"/>
    </source>
</evidence>
<gene>
    <name evidence="1" type="ORF">DW027_03130</name>
</gene>
<organism evidence="1 2">
    <name type="scientific">Bacteroides xylanisolvens</name>
    <dbReference type="NCBI Taxonomy" id="371601"/>
    <lineage>
        <taxon>Bacteria</taxon>
        <taxon>Pseudomonadati</taxon>
        <taxon>Bacteroidota</taxon>
        <taxon>Bacteroidia</taxon>
        <taxon>Bacteroidales</taxon>
        <taxon>Bacteroidaceae</taxon>
        <taxon>Bacteroides</taxon>
    </lineage>
</organism>
<dbReference type="Proteomes" id="UP000284495">
    <property type="component" value="Unassembled WGS sequence"/>
</dbReference>
<dbReference type="AlphaFoldDB" id="A0A415KX75"/>
<dbReference type="EMBL" id="QROO01000003">
    <property type="protein sequence ID" value="RHL40861.1"/>
    <property type="molecule type" value="Genomic_DNA"/>
</dbReference>
<accession>A0A415KX75</accession>
<evidence type="ECO:0000313" key="2">
    <source>
        <dbReference type="Proteomes" id="UP000284495"/>
    </source>
</evidence>
<dbReference type="Pfam" id="PF12099">
    <property type="entry name" value="DUF3575"/>
    <property type="match status" value="1"/>
</dbReference>
<name>A0A415KX75_9BACE</name>
<sequence length="184" mass="20783">MKRILLLIVIAGFFILRAQAQQVAVKTNALMWGLMSPNLGCELVTGERTSVELSVFGNYKPFGKDMKMIGVQPEYRYWFNGRPMTREYIGIAALGVSYDITWKGHVYNGDAAGIGLTMGYSLNIKKRFNIEFYGGFGAIYFRQKQYYAGDNFEDFESNSGKRANAYGYKLLPIKLGVSLSYIIK</sequence>
<proteinExistence type="predicted"/>
<reference evidence="1 2" key="1">
    <citation type="submission" date="2018-08" db="EMBL/GenBank/DDBJ databases">
        <title>A genome reference for cultivated species of the human gut microbiota.</title>
        <authorList>
            <person name="Zou Y."/>
            <person name="Xue W."/>
            <person name="Luo G."/>
        </authorList>
    </citation>
    <scope>NUCLEOTIDE SEQUENCE [LARGE SCALE GENOMIC DNA]</scope>
    <source>
        <strain evidence="1 2">AF38-2</strain>
    </source>
</reference>
<dbReference type="RefSeq" id="WP_118196173.1">
    <property type="nucleotide sequence ID" value="NZ_JAQEAW010000025.1"/>
</dbReference>
<protein>
    <submittedName>
        <fullName evidence="1">DUF3575 domain-containing protein</fullName>
    </submittedName>
</protein>
<comment type="caution">
    <text evidence="1">The sequence shown here is derived from an EMBL/GenBank/DDBJ whole genome shotgun (WGS) entry which is preliminary data.</text>
</comment>